<feature type="chain" id="PRO_5045796666" description="DUF2231 domain-containing protein" evidence="2">
    <location>
        <begin position="22"/>
        <end position="209"/>
    </location>
</feature>
<evidence type="ECO:0000259" key="3">
    <source>
        <dbReference type="Pfam" id="PF09990"/>
    </source>
</evidence>
<keyword evidence="1" id="KW-0472">Membrane</keyword>
<keyword evidence="2" id="KW-0732">Signal</keyword>
<comment type="caution">
    <text evidence="4">The sequence shown here is derived from an EMBL/GenBank/DDBJ whole genome shotgun (WGS) entry which is preliminary data.</text>
</comment>
<sequence length="209" mass="22748">MNKRRLLVFTILFAWSAVACAHEGHKEDKTDAELIAESVAAEHRGPDEHADAPSLSAEEVLQQRIEANRLQSADNLLGRLHPVAVHFPIALFLMALIAEVILMRRPAAGMETTVRLLTAGGAAGAVVSALLGWYAAGWRLSDRSETLGLHRWLGTAIALLGVAAWWTARDPRQNRWILRSLLTLLAAAVIFQGYLGGELSDGPNHLGLR</sequence>
<evidence type="ECO:0000313" key="4">
    <source>
        <dbReference type="EMBL" id="MBW0145613.1"/>
    </source>
</evidence>
<reference evidence="4 5" key="1">
    <citation type="submission" date="2021-07" db="EMBL/GenBank/DDBJ databases">
        <title>The draft genome sequence of Sphingomicrobium sp. B8.</title>
        <authorList>
            <person name="Mu L."/>
        </authorList>
    </citation>
    <scope>NUCLEOTIDE SEQUENCE [LARGE SCALE GENOMIC DNA]</scope>
    <source>
        <strain evidence="4 5">B8</strain>
    </source>
</reference>
<feature type="domain" description="DUF2231" evidence="3">
    <location>
        <begin position="80"/>
        <end position="200"/>
    </location>
</feature>
<keyword evidence="1" id="KW-1133">Transmembrane helix</keyword>
<dbReference type="InterPro" id="IPR019251">
    <property type="entry name" value="DUF2231_TM"/>
</dbReference>
<feature type="signal peptide" evidence="2">
    <location>
        <begin position="1"/>
        <end position="21"/>
    </location>
</feature>
<protein>
    <recommendedName>
        <fullName evidence="3">DUF2231 domain-containing protein</fullName>
    </recommendedName>
</protein>
<evidence type="ECO:0000313" key="5">
    <source>
        <dbReference type="Proteomes" id="UP000698028"/>
    </source>
</evidence>
<dbReference type="EMBL" id="JAHVAH010000001">
    <property type="protein sequence ID" value="MBW0145613.1"/>
    <property type="molecule type" value="Genomic_DNA"/>
</dbReference>
<feature type="transmembrane region" description="Helical" evidence="1">
    <location>
        <begin position="176"/>
        <end position="195"/>
    </location>
</feature>
<evidence type="ECO:0000256" key="2">
    <source>
        <dbReference type="SAM" id="SignalP"/>
    </source>
</evidence>
<evidence type="ECO:0000256" key="1">
    <source>
        <dbReference type="SAM" id="Phobius"/>
    </source>
</evidence>
<keyword evidence="5" id="KW-1185">Reference proteome</keyword>
<dbReference type="Proteomes" id="UP000698028">
    <property type="component" value="Unassembled WGS sequence"/>
</dbReference>
<keyword evidence="1" id="KW-0812">Transmembrane</keyword>
<gene>
    <name evidence="4" type="ORF">KTQ36_09950</name>
</gene>
<accession>A0ABS6V966</accession>
<feature type="transmembrane region" description="Helical" evidence="1">
    <location>
        <begin position="148"/>
        <end position="167"/>
    </location>
</feature>
<dbReference type="PROSITE" id="PS51257">
    <property type="entry name" value="PROKAR_LIPOPROTEIN"/>
    <property type="match status" value="1"/>
</dbReference>
<dbReference type="Pfam" id="PF09990">
    <property type="entry name" value="DUF2231"/>
    <property type="match status" value="1"/>
</dbReference>
<proteinExistence type="predicted"/>
<name>A0ABS6V966_9SPHN</name>
<feature type="transmembrane region" description="Helical" evidence="1">
    <location>
        <begin position="83"/>
        <end position="102"/>
    </location>
</feature>
<organism evidence="4 5">
    <name type="scientific">Sphingomicrobium clamense</name>
    <dbReference type="NCBI Taxonomy" id="2851013"/>
    <lineage>
        <taxon>Bacteria</taxon>
        <taxon>Pseudomonadati</taxon>
        <taxon>Pseudomonadota</taxon>
        <taxon>Alphaproteobacteria</taxon>
        <taxon>Sphingomonadales</taxon>
        <taxon>Sphingomonadaceae</taxon>
        <taxon>Sphingomicrobium</taxon>
    </lineage>
</organism>
<feature type="transmembrane region" description="Helical" evidence="1">
    <location>
        <begin position="114"/>
        <end position="136"/>
    </location>
</feature>